<evidence type="ECO:0000256" key="2">
    <source>
        <dbReference type="ARBA" id="ARBA00022553"/>
    </source>
</evidence>
<keyword evidence="4" id="KW-0288">FMN</keyword>
<gene>
    <name evidence="7" type="ORF">SAMN05192551_10292</name>
</gene>
<dbReference type="SMART" id="SM00900">
    <property type="entry name" value="FMN_bind"/>
    <property type="match status" value="3"/>
</dbReference>
<evidence type="ECO:0000256" key="4">
    <source>
        <dbReference type="ARBA" id="ARBA00022643"/>
    </source>
</evidence>
<evidence type="ECO:0000256" key="1">
    <source>
        <dbReference type="ARBA" id="ARBA00022448"/>
    </source>
</evidence>
<name>A0A1I3BXJ8_9FIRM</name>
<dbReference type="Gene3D" id="3.90.1010.20">
    <property type="match status" value="3"/>
</dbReference>
<dbReference type="Proteomes" id="UP000199287">
    <property type="component" value="Unassembled WGS sequence"/>
</dbReference>
<protein>
    <submittedName>
        <fullName evidence="7">Uncharacterized protein, contains FMN-binding domain</fullName>
    </submittedName>
</protein>
<proteinExistence type="predicted"/>
<dbReference type="RefSeq" id="WP_177208775.1">
    <property type="nucleotide sequence ID" value="NZ_FOQA01000002.1"/>
</dbReference>
<feature type="domain" description="FMN-binding" evidence="6">
    <location>
        <begin position="250"/>
        <end position="322"/>
    </location>
</feature>
<dbReference type="GO" id="GO:0005886">
    <property type="term" value="C:plasma membrane"/>
    <property type="evidence" value="ECO:0007669"/>
    <property type="project" value="InterPro"/>
</dbReference>
<evidence type="ECO:0000259" key="6">
    <source>
        <dbReference type="SMART" id="SM00900"/>
    </source>
</evidence>
<dbReference type="Pfam" id="PF04205">
    <property type="entry name" value="FMN_bind"/>
    <property type="match status" value="3"/>
</dbReference>
<dbReference type="PANTHER" id="PTHR36118:SF1">
    <property type="entry name" value="ION-TRANSLOCATING OXIDOREDUCTASE COMPLEX SUBUNIT G"/>
    <property type="match status" value="1"/>
</dbReference>
<organism evidence="7 8">
    <name type="scientific">Tindallia magadiensis</name>
    <dbReference type="NCBI Taxonomy" id="69895"/>
    <lineage>
        <taxon>Bacteria</taxon>
        <taxon>Bacillati</taxon>
        <taxon>Bacillota</taxon>
        <taxon>Clostridia</taxon>
        <taxon>Peptostreptococcales</taxon>
        <taxon>Tindalliaceae</taxon>
        <taxon>Tindallia</taxon>
    </lineage>
</organism>
<dbReference type="STRING" id="69895.SAMN05192551_10292"/>
<keyword evidence="3" id="KW-0285">Flavoprotein</keyword>
<dbReference type="PANTHER" id="PTHR36118">
    <property type="entry name" value="ION-TRANSLOCATING OXIDOREDUCTASE COMPLEX SUBUNIT G"/>
    <property type="match status" value="1"/>
</dbReference>
<keyword evidence="2" id="KW-0597">Phosphoprotein</keyword>
<accession>A0A1I3BXJ8</accession>
<evidence type="ECO:0000256" key="5">
    <source>
        <dbReference type="ARBA" id="ARBA00022982"/>
    </source>
</evidence>
<dbReference type="GO" id="GO:0010181">
    <property type="term" value="F:FMN binding"/>
    <property type="evidence" value="ECO:0007669"/>
    <property type="project" value="InterPro"/>
</dbReference>
<keyword evidence="1" id="KW-0813">Transport</keyword>
<dbReference type="InterPro" id="IPR007329">
    <property type="entry name" value="FMN-bd"/>
</dbReference>
<dbReference type="GO" id="GO:0022900">
    <property type="term" value="P:electron transport chain"/>
    <property type="evidence" value="ECO:0007669"/>
    <property type="project" value="InterPro"/>
</dbReference>
<dbReference type="GO" id="GO:0009055">
    <property type="term" value="F:electron transfer activity"/>
    <property type="evidence" value="ECO:0007669"/>
    <property type="project" value="InterPro"/>
</dbReference>
<evidence type="ECO:0000256" key="3">
    <source>
        <dbReference type="ARBA" id="ARBA00022630"/>
    </source>
</evidence>
<keyword evidence="8" id="KW-1185">Reference proteome</keyword>
<feature type="domain" description="FMN-binding" evidence="6">
    <location>
        <begin position="142"/>
        <end position="216"/>
    </location>
</feature>
<evidence type="ECO:0000313" key="7">
    <source>
        <dbReference type="EMBL" id="SFH67068.1"/>
    </source>
</evidence>
<dbReference type="AlphaFoldDB" id="A0A1I3BXJ8"/>
<reference evidence="8" key="1">
    <citation type="submission" date="2016-10" db="EMBL/GenBank/DDBJ databases">
        <authorList>
            <person name="Varghese N."/>
            <person name="Submissions S."/>
        </authorList>
    </citation>
    <scope>NUCLEOTIDE SEQUENCE [LARGE SCALE GENOMIC DNA]</scope>
    <source>
        <strain evidence="8">Z-7934</strain>
    </source>
</reference>
<dbReference type="InterPro" id="IPR010209">
    <property type="entry name" value="Ion_transpt_RnfG/RsxG"/>
</dbReference>
<feature type="domain" description="FMN-binding" evidence="6">
    <location>
        <begin position="43"/>
        <end position="117"/>
    </location>
</feature>
<keyword evidence="5" id="KW-0249">Electron transport</keyword>
<dbReference type="EMBL" id="FOQA01000002">
    <property type="protein sequence ID" value="SFH67068.1"/>
    <property type="molecule type" value="Genomic_DNA"/>
</dbReference>
<evidence type="ECO:0000313" key="8">
    <source>
        <dbReference type="Proteomes" id="UP000199287"/>
    </source>
</evidence>
<sequence length="343" mass="36189">MDKKQISGALVLVVLTVGILFGFSVMGDDALADATRHEVTADGYGGPIHLEVYLQGDEVVDIQVMEQNETEGIGDVAIEEMVAKILEAQSTEVDVHSGATVSSNAVIEAVNNALGKDSASEDSEELSASDYQAEGTLAMAPGYGGDIVLDVIMDDDEILDIKVLDHKETEGIGDVAIEAMVDKMLQAQSADVDVETGATVSSEAVIKAVAEATGQNVSESEAPADPAAAYDLETYEPEGILVSGKGFQDRYDIYLDVIFEGSELVEIRVIQHNETKGFGDGALRVVPERIVNQQTAEVDVQTGATWTSTAIIELVQQAIDEAGVDLTEQEVEEEEGPAPAAGG</sequence>